<dbReference type="InterPro" id="IPR006311">
    <property type="entry name" value="TAT_signal"/>
</dbReference>
<protein>
    <submittedName>
        <fullName evidence="3">Zn-dependent M28 family amino/carboxypeptidase</fullName>
    </submittedName>
</protein>
<feature type="signal peptide" evidence="1">
    <location>
        <begin position="1"/>
        <end position="28"/>
    </location>
</feature>
<dbReference type="GO" id="GO:0006508">
    <property type="term" value="P:proteolysis"/>
    <property type="evidence" value="ECO:0007669"/>
    <property type="project" value="InterPro"/>
</dbReference>
<dbReference type="Pfam" id="PF04389">
    <property type="entry name" value="Peptidase_M28"/>
    <property type="match status" value="1"/>
</dbReference>
<comment type="caution">
    <text evidence="3">The sequence shown here is derived from an EMBL/GenBank/DDBJ whole genome shotgun (WGS) entry which is preliminary data.</text>
</comment>
<dbReference type="InterPro" id="IPR007484">
    <property type="entry name" value="Peptidase_M28"/>
</dbReference>
<keyword evidence="1" id="KW-0732">Signal</keyword>
<feature type="domain" description="Peptidase M28" evidence="2">
    <location>
        <begin position="248"/>
        <end position="442"/>
    </location>
</feature>
<organism evidence="3 4">
    <name type="scientific">Barrientosiimonas humi</name>
    <dbReference type="NCBI Taxonomy" id="999931"/>
    <lineage>
        <taxon>Bacteria</taxon>
        <taxon>Bacillati</taxon>
        <taxon>Actinomycetota</taxon>
        <taxon>Actinomycetes</taxon>
        <taxon>Micrococcales</taxon>
        <taxon>Dermacoccaceae</taxon>
        <taxon>Barrientosiimonas</taxon>
    </lineage>
</organism>
<dbReference type="GO" id="GO:0004180">
    <property type="term" value="F:carboxypeptidase activity"/>
    <property type="evidence" value="ECO:0007669"/>
    <property type="project" value="UniProtKB-KW"/>
</dbReference>
<dbReference type="RefSeq" id="WP_142004916.1">
    <property type="nucleotide sequence ID" value="NZ_CAJTBP010000001.1"/>
</dbReference>
<dbReference type="InterPro" id="IPR045175">
    <property type="entry name" value="M28_fam"/>
</dbReference>
<gene>
    <name evidence="3" type="ORF">FB554_0959</name>
</gene>
<dbReference type="OrthoDB" id="9757939at2"/>
<accession>A0A542XAP7</accession>
<dbReference type="EMBL" id="VFOK01000001">
    <property type="protein sequence ID" value="TQL32826.1"/>
    <property type="molecule type" value="Genomic_DNA"/>
</dbReference>
<evidence type="ECO:0000313" key="3">
    <source>
        <dbReference type="EMBL" id="TQL32826.1"/>
    </source>
</evidence>
<dbReference type="Gene3D" id="3.40.630.10">
    <property type="entry name" value="Zn peptidases"/>
    <property type="match status" value="1"/>
</dbReference>
<dbReference type="AlphaFoldDB" id="A0A542XAP7"/>
<keyword evidence="3" id="KW-0121">Carboxypeptidase</keyword>
<dbReference type="SUPFAM" id="SSF53187">
    <property type="entry name" value="Zn-dependent exopeptidases"/>
    <property type="match status" value="1"/>
</dbReference>
<keyword evidence="3" id="KW-0645">Protease</keyword>
<evidence type="ECO:0000313" key="4">
    <source>
        <dbReference type="Proteomes" id="UP000318336"/>
    </source>
</evidence>
<sequence>MPSNLTRRSLLSLAGAGAASAITMPAWATNGMRPAAVSAPTLSNFDKQIVSKISASRTLANLRHLSETIGQRYSGTPAENEAATFLQNTLRAYGYSVELQPFSVPDRRLGELSGSGLDTRLCWGVGAAARGAIRGTVTGPLVLAPSALPTDLPDSVDGAIVMRVVEGSEDLTTLAEAAAAKGAVAFVATRTDGQYPRQASAFAPTLSRNVSIPVVGVGQVQKYALLEAMPAELTLQMWLHTNVTSYNVLASVAGKQGAGGAASRDNVMVCAHYDSVIGAKGANDDGSGTVLTLELARIMRNLPTRANLQFALWGSEEVGLVGARHYVSQLDAAERARVRGVFNNDMVGTSWDPAERYWVLSYDGQPNVVNAQVLAAGERLGYRSQMSDVTQRGSSDHQAFQEQGMPSGNFSWRGVESPALLEPEYHSADDTIEENISMERLTVSMELIGCAAYALARQ</sequence>
<proteinExistence type="predicted"/>
<feature type="chain" id="PRO_5021727822" evidence="1">
    <location>
        <begin position="29"/>
        <end position="458"/>
    </location>
</feature>
<dbReference type="PROSITE" id="PS51318">
    <property type="entry name" value="TAT"/>
    <property type="match status" value="1"/>
</dbReference>
<dbReference type="Proteomes" id="UP000318336">
    <property type="component" value="Unassembled WGS sequence"/>
</dbReference>
<keyword evidence="4" id="KW-1185">Reference proteome</keyword>
<dbReference type="Gene3D" id="3.50.30.30">
    <property type="match status" value="1"/>
</dbReference>
<keyword evidence="3" id="KW-0378">Hydrolase</keyword>
<dbReference type="PANTHER" id="PTHR12147:SF26">
    <property type="entry name" value="PEPTIDASE M28 DOMAIN-CONTAINING PROTEIN"/>
    <property type="match status" value="1"/>
</dbReference>
<evidence type="ECO:0000259" key="2">
    <source>
        <dbReference type="Pfam" id="PF04389"/>
    </source>
</evidence>
<reference evidence="3 4" key="1">
    <citation type="submission" date="2019-06" db="EMBL/GenBank/DDBJ databases">
        <title>Sequencing the genomes of 1000 actinobacteria strains.</title>
        <authorList>
            <person name="Klenk H.-P."/>
        </authorList>
    </citation>
    <scope>NUCLEOTIDE SEQUENCE [LARGE SCALE GENOMIC DNA]</scope>
    <source>
        <strain evidence="3 4">DSM 24617</strain>
    </source>
</reference>
<evidence type="ECO:0000256" key="1">
    <source>
        <dbReference type="SAM" id="SignalP"/>
    </source>
</evidence>
<name>A0A542XAP7_9MICO</name>
<dbReference type="GO" id="GO:0008235">
    <property type="term" value="F:metalloexopeptidase activity"/>
    <property type="evidence" value="ECO:0007669"/>
    <property type="project" value="InterPro"/>
</dbReference>
<dbReference type="PANTHER" id="PTHR12147">
    <property type="entry name" value="METALLOPEPTIDASE M28 FAMILY MEMBER"/>
    <property type="match status" value="1"/>
</dbReference>